<evidence type="ECO:0000256" key="5">
    <source>
        <dbReference type="SAM" id="SignalP"/>
    </source>
</evidence>
<dbReference type="InterPro" id="IPR000889">
    <property type="entry name" value="Glutathione_peroxidase"/>
</dbReference>
<dbReference type="Proteomes" id="UP000318741">
    <property type="component" value="Chromosome"/>
</dbReference>
<dbReference type="Gene3D" id="3.40.30.10">
    <property type="entry name" value="Glutaredoxin"/>
    <property type="match status" value="1"/>
</dbReference>
<dbReference type="InterPro" id="IPR013766">
    <property type="entry name" value="Thioredoxin_domain"/>
</dbReference>
<dbReference type="PANTHER" id="PTHR11592">
    <property type="entry name" value="GLUTATHIONE PEROXIDASE"/>
    <property type="match status" value="1"/>
</dbReference>
<name>A0A517P581_9PLAN</name>
<protein>
    <recommendedName>
        <fullName evidence="4">Glutathione peroxidase</fullName>
    </recommendedName>
</protein>
<dbReference type="EMBL" id="CP036265">
    <property type="protein sequence ID" value="QDT14532.1"/>
    <property type="molecule type" value="Genomic_DNA"/>
</dbReference>
<dbReference type="InterPro" id="IPR029760">
    <property type="entry name" value="GPX_CS"/>
</dbReference>
<feature type="domain" description="Thioredoxin" evidence="6">
    <location>
        <begin position="39"/>
        <end position="202"/>
    </location>
</feature>
<dbReference type="GO" id="GO:0004601">
    <property type="term" value="F:peroxidase activity"/>
    <property type="evidence" value="ECO:0007669"/>
    <property type="project" value="UniProtKB-KW"/>
</dbReference>
<dbReference type="Pfam" id="PF00255">
    <property type="entry name" value="GSHPx"/>
    <property type="match status" value="1"/>
</dbReference>
<evidence type="ECO:0000313" key="8">
    <source>
        <dbReference type="Proteomes" id="UP000318741"/>
    </source>
</evidence>
<comment type="similarity">
    <text evidence="1 4">Belongs to the glutathione peroxidase family.</text>
</comment>
<evidence type="ECO:0000256" key="2">
    <source>
        <dbReference type="ARBA" id="ARBA00022559"/>
    </source>
</evidence>
<keyword evidence="2 4" id="KW-0575">Peroxidase</keyword>
<dbReference type="PROSITE" id="PS00460">
    <property type="entry name" value="GLUTATHIONE_PEROXID_1"/>
    <property type="match status" value="1"/>
</dbReference>
<organism evidence="7 8">
    <name type="scientific">Alienimonas californiensis</name>
    <dbReference type="NCBI Taxonomy" id="2527989"/>
    <lineage>
        <taxon>Bacteria</taxon>
        <taxon>Pseudomonadati</taxon>
        <taxon>Planctomycetota</taxon>
        <taxon>Planctomycetia</taxon>
        <taxon>Planctomycetales</taxon>
        <taxon>Planctomycetaceae</taxon>
        <taxon>Alienimonas</taxon>
    </lineage>
</organism>
<evidence type="ECO:0000256" key="4">
    <source>
        <dbReference type="RuleBase" id="RU000499"/>
    </source>
</evidence>
<dbReference type="PANTHER" id="PTHR11592:SF78">
    <property type="entry name" value="GLUTATHIONE PEROXIDASE"/>
    <property type="match status" value="1"/>
</dbReference>
<dbReference type="InterPro" id="IPR036249">
    <property type="entry name" value="Thioredoxin-like_sf"/>
</dbReference>
<dbReference type="FunFam" id="3.40.30.10:FF:000010">
    <property type="entry name" value="Glutathione peroxidase"/>
    <property type="match status" value="1"/>
</dbReference>
<dbReference type="SUPFAM" id="SSF52833">
    <property type="entry name" value="Thioredoxin-like"/>
    <property type="match status" value="1"/>
</dbReference>
<dbReference type="AlphaFoldDB" id="A0A517P581"/>
<dbReference type="CDD" id="cd00340">
    <property type="entry name" value="GSH_Peroxidase"/>
    <property type="match status" value="1"/>
</dbReference>
<evidence type="ECO:0000256" key="3">
    <source>
        <dbReference type="ARBA" id="ARBA00023002"/>
    </source>
</evidence>
<dbReference type="KEGG" id="acaf:CA12_06070"/>
<gene>
    <name evidence="7" type="primary">gpx1</name>
    <name evidence="7" type="ORF">CA12_06070</name>
</gene>
<dbReference type="PROSITE" id="PS51355">
    <property type="entry name" value="GLUTATHIONE_PEROXID_3"/>
    <property type="match status" value="1"/>
</dbReference>
<dbReference type="PROSITE" id="PS51352">
    <property type="entry name" value="THIOREDOXIN_2"/>
    <property type="match status" value="1"/>
</dbReference>
<evidence type="ECO:0000313" key="7">
    <source>
        <dbReference type="EMBL" id="QDT14532.1"/>
    </source>
</evidence>
<dbReference type="RefSeq" id="WP_390614129.1">
    <property type="nucleotide sequence ID" value="NZ_CP036265.1"/>
</dbReference>
<dbReference type="PRINTS" id="PR01011">
    <property type="entry name" value="GLUTPROXDASE"/>
</dbReference>
<feature type="signal peptide" evidence="5">
    <location>
        <begin position="1"/>
        <end position="25"/>
    </location>
</feature>
<dbReference type="GO" id="GO:0034599">
    <property type="term" value="P:cellular response to oxidative stress"/>
    <property type="evidence" value="ECO:0007669"/>
    <property type="project" value="TreeGrafter"/>
</dbReference>
<proteinExistence type="inferred from homology"/>
<accession>A0A517P581</accession>
<feature type="chain" id="PRO_5021905719" description="Glutathione peroxidase" evidence="5">
    <location>
        <begin position="26"/>
        <end position="221"/>
    </location>
</feature>
<evidence type="ECO:0000259" key="6">
    <source>
        <dbReference type="PROSITE" id="PS51352"/>
    </source>
</evidence>
<dbReference type="InterPro" id="IPR029759">
    <property type="entry name" value="GPX_AS"/>
</dbReference>
<evidence type="ECO:0000256" key="1">
    <source>
        <dbReference type="ARBA" id="ARBA00006926"/>
    </source>
</evidence>
<keyword evidence="8" id="KW-1185">Reference proteome</keyword>
<keyword evidence="5" id="KW-0732">Signal</keyword>
<reference evidence="7 8" key="1">
    <citation type="submission" date="2019-02" db="EMBL/GenBank/DDBJ databases">
        <title>Deep-cultivation of Planctomycetes and their phenomic and genomic characterization uncovers novel biology.</title>
        <authorList>
            <person name="Wiegand S."/>
            <person name="Jogler M."/>
            <person name="Boedeker C."/>
            <person name="Pinto D."/>
            <person name="Vollmers J."/>
            <person name="Rivas-Marin E."/>
            <person name="Kohn T."/>
            <person name="Peeters S.H."/>
            <person name="Heuer A."/>
            <person name="Rast P."/>
            <person name="Oberbeckmann S."/>
            <person name="Bunk B."/>
            <person name="Jeske O."/>
            <person name="Meyerdierks A."/>
            <person name="Storesund J.E."/>
            <person name="Kallscheuer N."/>
            <person name="Luecker S."/>
            <person name="Lage O.M."/>
            <person name="Pohl T."/>
            <person name="Merkel B.J."/>
            <person name="Hornburger P."/>
            <person name="Mueller R.-W."/>
            <person name="Bruemmer F."/>
            <person name="Labrenz M."/>
            <person name="Spormann A.M."/>
            <person name="Op den Camp H."/>
            <person name="Overmann J."/>
            <person name="Amann R."/>
            <person name="Jetten M.S.M."/>
            <person name="Mascher T."/>
            <person name="Medema M.H."/>
            <person name="Devos D.P."/>
            <person name="Kaster A.-K."/>
            <person name="Ovreas L."/>
            <person name="Rohde M."/>
            <person name="Galperin M.Y."/>
            <person name="Jogler C."/>
        </authorList>
    </citation>
    <scope>NUCLEOTIDE SEQUENCE [LARGE SCALE GENOMIC DNA]</scope>
    <source>
        <strain evidence="7 8">CA12</strain>
    </source>
</reference>
<dbReference type="PROSITE" id="PS00763">
    <property type="entry name" value="GLUTATHIONE_PEROXID_2"/>
    <property type="match status" value="1"/>
</dbReference>
<keyword evidence="3 4" id="KW-0560">Oxidoreductase</keyword>
<sequence precursor="true">MLCCPAVRRSLFVGLALVAGLTVGAAAVVSPAAAGPHDDQKLDTVLDHKVQNLDGAEVDLAQYRGKVVLIVNVASQCGFTKQYKPLEKIYERYRDEGFVILGFPCNQFGGQEPGSPAEIAAFCEKNYGVQFPLMGKVEVKGDNASPLYQELTAEGTTADPGPVKWNFEKFLVGRDGRVIERFRSQASPDSKPVVAAIKAALKAEVPADAADAEAPETAAAE</sequence>